<evidence type="ECO:0000313" key="2">
    <source>
        <dbReference type="EMBL" id="GEU39116.1"/>
    </source>
</evidence>
<organism evidence="2">
    <name type="scientific">Tanacetum cinerariifolium</name>
    <name type="common">Dalmatian daisy</name>
    <name type="synonym">Chrysanthemum cinerariifolium</name>
    <dbReference type="NCBI Taxonomy" id="118510"/>
    <lineage>
        <taxon>Eukaryota</taxon>
        <taxon>Viridiplantae</taxon>
        <taxon>Streptophyta</taxon>
        <taxon>Embryophyta</taxon>
        <taxon>Tracheophyta</taxon>
        <taxon>Spermatophyta</taxon>
        <taxon>Magnoliopsida</taxon>
        <taxon>eudicotyledons</taxon>
        <taxon>Gunneridae</taxon>
        <taxon>Pentapetalae</taxon>
        <taxon>asterids</taxon>
        <taxon>campanulids</taxon>
        <taxon>Asterales</taxon>
        <taxon>Asteraceae</taxon>
        <taxon>Asteroideae</taxon>
        <taxon>Anthemideae</taxon>
        <taxon>Anthemidinae</taxon>
        <taxon>Tanacetum</taxon>
    </lineage>
</organism>
<name>A0A6L2JQ67_TANCI</name>
<proteinExistence type="predicted"/>
<reference evidence="2" key="1">
    <citation type="journal article" date="2019" name="Sci. Rep.">
        <title>Draft genome of Tanacetum cinerariifolium, the natural source of mosquito coil.</title>
        <authorList>
            <person name="Yamashiro T."/>
            <person name="Shiraishi A."/>
            <person name="Satake H."/>
            <person name="Nakayama K."/>
        </authorList>
    </citation>
    <scope>NUCLEOTIDE SEQUENCE</scope>
</reference>
<evidence type="ECO:0000256" key="1">
    <source>
        <dbReference type="SAM" id="MobiDB-lite"/>
    </source>
</evidence>
<gene>
    <name evidence="2" type="ORF">Tci_011094</name>
</gene>
<comment type="caution">
    <text evidence="2">The sequence shown here is derived from an EMBL/GenBank/DDBJ whole genome shotgun (WGS) entry which is preliminary data.</text>
</comment>
<protein>
    <submittedName>
        <fullName evidence="2">Uncharacterized protein</fullName>
    </submittedName>
</protein>
<accession>A0A6L2JQ67</accession>
<dbReference type="AlphaFoldDB" id="A0A6L2JQ67"/>
<sequence>MKRAGFDLQQGSPKKRRLDQQTEEIEEEARAQGDNDQEVEELKLYMRIIPEEDITIKAILLAIKPLMIIEYKIVKEGKISTYQITRADGSTRRYTSMINLLENIDREDLETLWKLVKDKYGNTRPEEGYERLLWGDLKVMFEPDIESEVWRQLQGHYVTVWKLISSCGVHFVRFKNLHIFLLVDKVYPLTPATMKMMLERKLQADQ</sequence>
<feature type="region of interest" description="Disordered" evidence="1">
    <location>
        <begin position="1"/>
        <end position="34"/>
    </location>
</feature>
<dbReference type="EMBL" id="BKCJ010001134">
    <property type="protein sequence ID" value="GEU39116.1"/>
    <property type="molecule type" value="Genomic_DNA"/>
</dbReference>